<gene>
    <name evidence="3" type="ORF">SETIT_7G034400v2</name>
</gene>
<protein>
    <submittedName>
        <fullName evidence="3">Uncharacterized protein</fullName>
    </submittedName>
</protein>
<keyword evidence="2" id="KW-0812">Transmembrane</keyword>
<feature type="region of interest" description="Disordered" evidence="1">
    <location>
        <begin position="86"/>
        <end position="117"/>
    </location>
</feature>
<evidence type="ECO:0000256" key="2">
    <source>
        <dbReference type="SAM" id="Phobius"/>
    </source>
</evidence>
<feature type="transmembrane region" description="Helical" evidence="2">
    <location>
        <begin position="25"/>
        <end position="52"/>
    </location>
</feature>
<sequence length="134" mass="14267">MRLDCSYEIYVYVYSVKEMTKGHDILIAALGMVVLLSFNAVEGAAYMSHAALSGKGLKEERKLATSGVSPTASSLSGLASGNTNGVYSNTESTNTDMAGTGAAYTPTTASTTDSHHDLSVDQYRRIIHNNQIKP</sequence>
<evidence type="ECO:0000256" key="1">
    <source>
        <dbReference type="SAM" id="MobiDB-lite"/>
    </source>
</evidence>
<dbReference type="OrthoDB" id="679572at2759"/>
<organism evidence="3">
    <name type="scientific">Setaria italica</name>
    <name type="common">Foxtail millet</name>
    <name type="synonym">Panicum italicum</name>
    <dbReference type="NCBI Taxonomy" id="4555"/>
    <lineage>
        <taxon>Eukaryota</taxon>
        <taxon>Viridiplantae</taxon>
        <taxon>Streptophyta</taxon>
        <taxon>Embryophyta</taxon>
        <taxon>Tracheophyta</taxon>
        <taxon>Spermatophyta</taxon>
        <taxon>Magnoliopsida</taxon>
        <taxon>Liliopsida</taxon>
        <taxon>Poales</taxon>
        <taxon>Poaceae</taxon>
        <taxon>PACMAD clade</taxon>
        <taxon>Panicoideae</taxon>
        <taxon>Panicodae</taxon>
        <taxon>Paniceae</taxon>
        <taxon>Cenchrinae</taxon>
        <taxon>Setaria</taxon>
    </lineage>
</organism>
<accession>A0A368RRY1</accession>
<reference evidence="3" key="1">
    <citation type="journal article" date="2012" name="Nat. Biotechnol.">
        <title>Reference genome sequence of the model plant Setaria.</title>
        <authorList>
            <person name="Bennetzen J.L."/>
            <person name="Schmutz J."/>
            <person name="Wang H."/>
            <person name="Percifield R."/>
            <person name="Hawkins J."/>
            <person name="Pontaroli A.C."/>
            <person name="Estep M."/>
            <person name="Feng L."/>
            <person name="Vaughn J.N."/>
            <person name="Grimwood J."/>
            <person name="Jenkins J."/>
            <person name="Barry K."/>
            <person name="Lindquist E."/>
            <person name="Hellsten U."/>
            <person name="Deshpande S."/>
            <person name="Wang X."/>
            <person name="Wu X."/>
            <person name="Mitros T."/>
            <person name="Triplett J."/>
            <person name="Yang X."/>
            <person name="Ye C.Y."/>
            <person name="Mauro-Herrera M."/>
            <person name="Wang L."/>
            <person name="Li P."/>
            <person name="Sharma M."/>
            <person name="Sharma R."/>
            <person name="Ronald P.C."/>
            <person name="Panaud O."/>
            <person name="Kellogg E.A."/>
            <person name="Brutnell T.P."/>
            <person name="Doust A.N."/>
            <person name="Tuskan G.A."/>
            <person name="Rokhsar D."/>
            <person name="Devos K.M."/>
        </authorList>
    </citation>
    <scope>NUCLEOTIDE SEQUENCE [LARGE SCALE GENOMIC DNA]</scope>
    <source>
        <strain evidence="3">Yugu1</strain>
    </source>
</reference>
<keyword evidence="2" id="KW-1133">Transmembrane helix</keyword>
<proteinExistence type="predicted"/>
<keyword evidence="2" id="KW-0472">Membrane</keyword>
<reference evidence="3" key="2">
    <citation type="submission" date="2015-07" db="EMBL/GenBank/DDBJ databases">
        <authorList>
            <person name="Noorani M."/>
        </authorList>
    </citation>
    <scope>NUCLEOTIDE SEQUENCE</scope>
    <source>
        <strain evidence="3">Yugu1</strain>
    </source>
</reference>
<feature type="compositionally biased region" description="Low complexity" evidence="1">
    <location>
        <begin position="98"/>
        <end position="112"/>
    </location>
</feature>
<evidence type="ECO:0000313" key="3">
    <source>
        <dbReference type="EMBL" id="RCV32834.1"/>
    </source>
</evidence>
<name>A0A368RRY1_SETIT</name>
<feature type="compositionally biased region" description="Polar residues" evidence="1">
    <location>
        <begin position="86"/>
        <end position="97"/>
    </location>
</feature>
<dbReference type="AlphaFoldDB" id="A0A368RRY1"/>
<dbReference type="EMBL" id="CM003534">
    <property type="protein sequence ID" value="RCV32834.1"/>
    <property type="molecule type" value="Genomic_DNA"/>
</dbReference>